<proteinExistence type="predicted"/>
<comment type="caution">
    <text evidence="1">The sequence shown here is derived from an EMBL/GenBank/DDBJ whole genome shotgun (WGS) entry which is preliminary data.</text>
</comment>
<name>A0A5M6DM72_9BACT</name>
<protein>
    <submittedName>
        <fullName evidence="1">Uncharacterized protein</fullName>
    </submittedName>
</protein>
<evidence type="ECO:0000313" key="1">
    <source>
        <dbReference type="EMBL" id="KAA5548647.1"/>
    </source>
</evidence>
<sequence length="61" mass="6992">MYAASINKNETKKKNLLFADADNYTIPAGEGWNEGYSHSSKFLYVKDVTATTKNKKNKIWF</sequence>
<accession>A0A5M6DM72</accession>
<evidence type="ECO:0000313" key="2">
    <source>
        <dbReference type="Proteomes" id="UP000323426"/>
    </source>
</evidence>
<organism evidence="1 2">
    <name type="scientific">Adhaeribacter rhizoryzae</name>
    <dbReference type="NCBI Taxonomy" id="2607907"/>
    <lineage>
        <taxon>Bacteria</taxon>
        <taxon>Pseudomonadati</taxon>
        <taxon>Bacteroidota</taxon>
        <taxon>Cytophagia</taxon>
        <taxon>Cytophagales</taxon>
        <taxon>Hymenobacteraceae</taxon>
        <taxon>Adhaeribacter</taxon>
    </lineage>
</organism>
<dbReference type="EMBL" id="VWSF01000002">
    <property type="protein sequence ID" value="KAA5548647.1"/>
    <property type="molecule type" value="Genomic_DNA"/>
</dbReference>
<reference evidence="1 2" key="1">
    <citation type="submission" date="2019-09" db="EMBL/GenBank/DDBJ databases">
        <title>Genome sequence and assembly of Adhaeribacter sp.</title>
        <authorList>
            <person name="Chhetri G."/>
        </authorList>
    </citation>
    <scope>NUCLEOTIDE SEQUENCE [LARGE SCALE GENOMIC DNA]</scope>
    <source>
        <strain evidence="1 2">DK36</strain>
    </source>
</reference>
<keyword evidence="2" id="KW-1185">Reference proteome</keyword>
<dbReference type="RefSeq" id="WP_150086975.1">
    <property type="nucleotide sequence ID" value="NZ_VWSF01000002.1"/>
</dbReference>
<gene>
    <name evidence="1" type="ORF">F0145_03780</name>
</gene>
<dbReference type="AlphaFoldDB" id="A0A5M6DM72"/>
<dbReference type="Proteomes" id="UP000323426">
    <property type="component" value="Unassembled WGS sequence"/>
</dbReference>